<keyword evidence="3" id="KW-1185">Reference proteome</keyword>
<dbReference type="RefSeq" id="WP_135768998.1">
    <property type="nucleotide sequence ID" value="NZ_RQET01000013.1"/>
</dbReference>
<proteinExistence type="predicted"/>
<dbReference type="CDD" id="cd02042">
    <property type="entry name" value="ParAB_family"/>
    <property type="match status" value="1"/>
</dbReference>
<protein>
    <submittedName>
        <fullName evidence="2">ParA family protein</fullName>
    </submittedName>
</protein>
<dbReference type="InterPro" id="IPR025669">
    <property type="entry name" value="AAA_dom"/>
</dbReference>
<dbReference type="PANTHER" id="PTHR13696">
    <property type="entry name" value="P-LOOP CONTAINING NUCLEOSIDE TRIPHOSPHATE HYDROLASE"/>
    <property type="match status" value="1"/>
</dbReference>
<accession>A0A4R9G479</accession>
<dbReference type="SUPFAM" id="SSF52540">
    <property type="entry name" value="P-loop containing nucleoside triphosphate hydrolases"/>
    <property type="match status" value="1"/>
</dbReference>
<dbReference type="InterPro" id="IPR027417">
    <property type="entry name" value="P-loop_NTPase"/>
</dbReference>
<dbReference type="OrthoDB" id="350304at2"/>
<organism evidence="2 3">
    <name type="scientific">Leptospira fletcheri</name>
    <dbReference type="NCBI Taxonomy" id="2484981"/>
    <lineage>
        <taxon>Bacteria</taxon>
        <taxon>Pseudomonadati</taxon>
        <taxon>Spirochaetota</taxon>
        <taxon>Spirochaetia</taxon>
        <taxon>Leptospirales</taxon>
        <taxon>Leptospiraceae</taxon>
        <taxon>Leptospira</taxon>
    </lineage>
</organism>
<dbReference type="InterPro" id="IPR050678">
    <property type="entry name" value="DNA_Partitioning_ATPase"/>
</dbReference>
<dbReference type="PANTHER" id="PTHR13696:SF99">
    <property type="entry name" value="COBYRINIC ACID AC-DIAMIDE SYNTHASE"/>
    <property type="match status" value="1"/>
</dbReference>
<evidence type="ECO:0000313" key="3">
    <source>
        <dbReference type="Proteomes" id="UP000298458"/>
    </source>
</evidence>
<gene>
    <name evidence="2" type="ORF">EHO60_14820</name>
</gene>
<sequence>MYIIAVASLKGGVGKTTHSTNLSVHLSMKGKRVLAVDLDLNNNLTDFFLRSLDRNYLEERNVLSVILGEKEIEDCVHKTGFSGLEVLPATISLGAKTKNLETDFLLSTLGSSLKRLDYDYIVLDTPGHLSVELQFAVTISDLILSPVCPKRWVFQGMKDLKDVEEGFEKESLRIVAVPSMVGKGKQEEERLFNLKKKYPVTRTSIGKLRAIEKASEEGKALKVGSKGYLWFESLADEILQIQKRSVTSKQRMFV</sequence>
<dbReference type="AlphaFoldDB" id="A0A4R9G479"/>
<reference evidence="2" key="1">
    <citation type="journal article" date="2019" name="PLoS Negl. Trop. Dis.">
        <title>Revisiting the worldwide diversity of Leptospira species in the environment.</title>
        <authorList>
            <person name="Vincent A.T."/>
            <person name="Schiettekatte O."/>
            <person name="Bourhy P."/>
            <person name="Veyrier F.J."/>
            <person name="Picardeau M."/>
        </authorList>
    </citation>
    <scope>NUCLEOTIDE SEQUENCE [LARGE SCALE GENOMIC DNA]</scope>
    <source>
        <strain evidence="2">SSW15</strain>
    </source>
</reference>
<dbReference type="Gene3D" id="3.40.50.300">
    <property type="entry name" value="P-loop containing nucleotide triphosphate hydrolases"/>
    <property type="match status" value="1"/>
</dbReference>
<name>A0A4R9G479_9LEPT</name>
<dbReference type="EMBL" id="RQET01000013">
    <property type="protein sequence ID" value="TGK06316.1"/>
    <property type="molecule type" value="Genomic_DNA"/>
</dbReference>
<dbReference type="Pfam" id="PF13614">
    <property type="entry name" value="AAA_31"/>
    <property type="match status" value="1"/>
</dbReference>
<evidence type="ECO:0000259" key="1">
    <source>
        <dbReference type="Pfam" id="PF13614"/>
    </source>
</evidence>
<evidence type="ECO:0000313" key="2">
    <source>
        <dbReference type="EMBL" id="TGK06316.1"/>
    </source>
</evidence>
<feature type="domain" description="AAA" evidence="1">
    <location>
        <begin position="2"/>
        <end position="163"/>
    </location>
</feature>
<dbReference type="Proteomes" id="UP000298458">
    <property type="component" value="Unassembled WGS sequence"/>
</dbReference>
<comment type="caution">
    <text evidence="2">The sequence shown here is derived from an EMBL/GenBank/DDBJ whole genome shotgun (WGS) entry which is preliminary data.</text>
</comment>